<dbReference type="InterPro" id="IPR029058">
    <property type="entry name" value="AB_hydrolase_fold"/>
</dbReference>
<evidence type="ECO:0000256" key="1">
    <source>
        <dbReference type="ARBA" id="ARBA00022729"/>
    </source>
</evidence>
<comment type="caution">
    <text evidence="4">The sequence shown here is derived from an EMBL/GenBank/DDBJ whole genome shotgun (WGS) entry which is preliminary data.</text>
</comment>
<reference evidence="4 5" key="1">
    <citation type="submission" date="2018-04" db="EMBL/GenBank/DDBJ databases">
        <title>Genomic Encyclopedia of Type Strains, Phase IV (KMG-IV): sequencing the most valuable type-strain genomes for metagenomic binning, comparative biology and taxonomic classification.</title>
        <authorList>
            <person name="Goeker M."/>
        </authorList>
    </citation>
    <scope>NUCLEOTIDE SEQUENCE [LARGE SCALE GENOMIC DNA]</scope>
    <source>
        <strain evidence="4 5">DSM 14823</strain>
    </source>
</reference>
<dbReference type="SUPFAM" id="SSF53474">
    <property type="entry name" value="alpha/beta-Hydrolases"/>
    <property type="match status" value="1"/>
</dbReference>
<dbReference type="Gene3D" id="3.40.50.1820">
    <property type="entry name" value="alpha/beta hydrolase"/>
    <property type="match status" value="1"/>
</dbReference>
<accession>A0A2U1B1T9</accession>
<dbReference type="InterPro" id="IPR002925">
    <property type="entry name" value="Dienelactn_hydro"/>
</dbReference>
<dbReference type="RefSeq" id="WP_116883782.1">
    <property type="nucleotide sequence ID" value="NZ_QEKH01000011.1"/>
</dbReference>
<dbReference type="GeneID" id="78295097"/>
<dbReference type="Pfam" id="PF01738">
    <property type="entry name" value="DLH"/>
    <property type="match status" value="1"/>
</dbReference>
<proteinExistence type="predicted"/>
<sequence length="250" mass="27448">MKSWKLLLFCLAAVLLPGAVAKGETMKSAGTEPLPYRQFVTNSDQRGGYALVLFLHGAGERGNDNEAQLRHGYRELLAYCEKNKIKAVLLFPQCPAGKQWVDEPWNALRHTMHETPSAPLAAAMKLLDLKEAEFKPDRLYVAGISMGGYGTWDLISRQPDRFAAALPICGGGDVAQAPKLVKLPILAVHGNADVTVPVSRSRDMVRAIWNAGGSQIIYQELPEVGHGSWGPAFGNTNTWKWLFSQPKPQK</sequence>
<organism evidence="4 5">
    <name type="scientific">Victivallis vadensis</name>
    <dbReference type="NCBI Taxonomy" id="172901"/>
    <lineage>
        <taxon>Bacteria</taxon>
        <taxon>Pseudomonadati</taxon>
        <taxon>Lentisphaerota</taxon>
        <taxon>Lentisphaeria</taxon>
        <taxon>Victivallales</taxon>
        <taxon>Victivallaceae</taxon>
        <taxon>Victivallis</taxon>
    </lineage>
</organism>
<evidence type="ECO:0000259" key="3">
    <source>
        <dbReference type="Pfam" id="PF01738"/>
    </source>
</evidence>
<name>A0A2U1B1T9_9BACT</name>
<dbReference type="Proteomes" id="UP000245959">
    <property type="component" value="Unassembled WGS sequence"/>
</dbReference>
<protein>
    <submittedName>
        <fullName evidence="4">Esterase/PHB depolymerase</fullName>
    </submittedName>
</protein>
<feature type="signal peptide" evidence="2">
    <location>
        <begin position="1"/>
        <end position="21"/>
    </location>
</feature>
<evidence type="ECO:0000313" key="5">
    <source>
        <dbReference type="Proteomes" id="UP000245959"/>
    </source>
</evidence>
<dbReference type="PANTHER" id="PTHR43037:SF1">
    <property type="entry name" value="BLL1128 PROTEIN"/>
    <property type="match status" value="1"/>
</dbReference>
<gene>
    <name evidence="4" type="ORF">C8D82_11149</name>
</gene>
<evidence type="ECO:0000313" key="4">
    <source>
        <dbReference type="EMBL" id="PVY42592.1"/>
    </source>
</evidence>
<feature type="domain" description="Dienelactone hydrolase" evidence="3">
    <location>
        <begin position="122"/>
        <end position="214"/>
    </location>
</feature>
<dbReference type="InterPro" id="IPR050955">
    <property type="entry name" value="Plant_Biomass_Hydrol_Est"/>
</dbReference>
<keyword evidence="5" id="KW-1185">Reference proteome</keyword>
<dbReference type="GO" id="GO:0016787">
    <property type="term" value="F:hydrolase activity"/>
    <property type="evidence" value="ECO:0007669"/>
    <property type="project" value="InterPro"/>
</dbReference>
<evidence type="ECO:0000256" key="2">
    <source>
        <dbReference type="SAM" id="SignalP"/>
    </source>
</evidence>
<dbReference type="AlphaFoldDB" id="A0A2U1B1T9"/>
<dbReference type="EMBL" id="QEKH01000011">
    <property type="protein sequence ID" value="PVY42592.1"/>
    <property type="molecule type" value="Genomic_DNA"/>
</dbReference>
<dbReference type="PANTHER" id="PTHR43037">
    <property type="entry name" value="UNNAMED PRODUCT-RELATED"/>
    <property type="match status" value="1"/>
</dbReference>
<keyword evidence="1 2" id="KW-0732">Signal</keyword>
<feature type="chain" id="PRO_5015736630" evidence="2">
    <location>
        <begin position="22"/>
        <end position="250"/>
    </location>
</feature>